<organism evidence="14 15">
    <name type="scientific">Proteiniphilum acetatigenes</name>
    <dbReference type="NCBI Taxonomy" id="294710"/>
    <lineage>
        <taxon>Bacteria</taxon>
        <taxon>Pseudomonadati</taxon>
        <taxon>Bacteroidota</taxon>
        <taxon>Bacteroidia</taxon>
        <taxon>Bacteroidales</taxon>
        <taxon>Dysgonomonadaceae</taxon>
        <taxon>Proteiniphilum</taxon>
    </lineage>
</organism>
<dbReference type="Pfam" id="PF00924">
    <property type="entry name" value="MS_channel_2nd"/>
    <property type="match status" value="1"/>
</dbReference>
<dbReference type="PANTHER" id="PTHR30414">
    <property type="entry name" value="MINICONDUCTANCE MECHANOSENSITIVE CHANNEL YBDG"/>
    <property type="match status" value="1"/>
</dbReference>
<keyword evidence="4" id="KW-0997">Cell inner membrane</keyword>
<feature type="transmembrane region" description="Helical" evidence="11">
    <location>
        <begin position="160"/>
        <end position="177"/>
    </location>
</feature>
<evidence type="ECO:0000256" key="1">
    <source>
        <dbReference type="ARBA" id="ARBA00004429"/>
    </source>
</evidence>
<reference evidence="15" key="1">
    <citation type="journal article" date="2015" name="MBio">
        <title>Genome-Resolved Metagenomic Analysis Reveals Roles for Candidate Phyla and Other Microbial Community Members in Biogeochemical Transformations in Oil Reservoirs.</title>
        <authorList>
            <person name="Hu P."/>
            <person name="Tom L."/>
            <person name="Singh A."/>
            <person name="Thomas B.C."/>
            <person name="Baker B.J."/>
            <person name="Piceno Y.M."/>
            <person name="Andersen G.L."/>
            <person name="Banfield J.F."/>
        </authorList>
    </citation>
    <scope>NUCLEOTIDE SEQUENCE [LARGE SCALE GENOMIC DNA]</scope>
</reference>
<feature type="transmembrane region" description="Helical" evidence="11">
    <location>
        <begin position="118"/>
        <end position="139"/>
    </location>
</feature>
<proteinExistence type="inferred from homology"/>
<dbReference type="Proteomes" id="UP000053860">
    <property type="component" value="Unassembled WGS sequence"/>
</dbReference>
<dbReference type="SUPFAM" id="SSF50182">
    <property type="entry name" value="Sm-like ribonucleoproteins"/>
    <property type="match status" value="1"/>
</dbReference>
<dbReference type="Gene3D" id="1.10.287.1260">
    <property type="match status" value="1"/>
</dbReference>
<dbReference type="Pfam" id="PF21082">
    <property type="entry name" value="MS_channel_3rd"/>
    <property type="match status" value="1"/>
</dbReference>
<protein>
    <recommendedName>
        <fullName evidence="9">Mechanosensing system component YbdG</fullName>
    </recommendedName>
    <alternativeName>
        <fullName evidence="10">Mechanosensitive channel homolog YbdG</fullName>
    </alternativeName>
</protein>
<feature type="transmembrane region" description="Helical" evidence="11">
    <location>
        <begin position="183"/>
        <end position="200"/>
    </location>
</feature>
<comment type="subcellular location">
    <subcellularLocation>
        <location evidence="1">Cell inner membrane</location>
        <topology evidence="1">Multi-pass membrane protein</topology>
    </subcellularLocation>
</comment>
<dbReference type="GO" id="GO:0008381">
    <property type="term" value="F:mechanosensitive monoatomic ion channel activity"/>
    <property type="evidence" value="ECO:0007669"/>
    <property type="project" value="InterPro"/>
</dbReference>
<sequence length="431" mass="48821">MNEEKIEQISRSTNVISEWSIQLLTNAGIPGNWVKYINLLLMLLVLVLLVFMVQYLTRRILNAALNRAARITGIEFLRHLSERRFPHYLAMIIPFSLVKGSIPIIFDLFPRVMVMADKLVDIFLIFYVIWLISSVVNAFTDTLRSRPSLADKPLDSYVQVVKIILYCIGAIVLFSILTGKNPGVILGGLGAASAILMLVFKDTILGLVASMQVTANDMVRIGDWITVPKYGADGDVIQITLTTVKIRNFDKTITTIPPYSLVSDSFQNWRGMVEAGGRRVKRSVYVKQSTIRFLNDEEVKEMQKIQAVAQYIATRSREIAAYNESIGADKSLALNGRNLTNMGLFREYIKNYLRHHPDVHKEMLLLVRQMQPTSKGLPLELYFFTATTEWERYEDITSDVFDHVTAAASYFALELYEDISNPLITAGHKPE</sequence>
<accession>A0A117LZV6</accession>
<evidence type="ECO:0000259" key="13">
    <source>
        <dbReference type="Pfam" id="PF21082"/>
    </source>
</evidence>
<evidence type="ECO:0000256" key="5">
    <source>
        <dbReference type="ARBA" id="ARBA00022692"/>
    </source>
</evidence>
<evidence type="ECO:0000256" key="8">
    <source>
        <dbReference type="ARBA" id="ARBA00023136"/>
    </source>
</evidence>
<dbReference type="InterPro" id="IPR006685">
    <property type="entry name" value="MscS_channel_2nd"/>
</dbReference>
<keyword evidence="6 11" id="KW-1133">Transmembrane helix</keyword>
<comment type="similarity">
    <text evidence="2">Belongs to the MscS (TC 1.A.23) family.</text>
</comment>
<dbReference type="InterPro" id="IPR023408">
    <property type="entry name" value="MscS_beta-dom_sf"/>
</dbReference>
<keyword evidence="7" id="KW-0346">Stress response</keyword>
<evidence type="ECO:0000256" key="11">
    <source>
        <dbReference type="SAM" id="Phobius"/>
    </source>
</evidence>
<keyword evidence="3" id="KW-1003">Cell membrane</keyword>
<evidence type="ECO:0000313" key="15">
    <source>
        <dbReference type="Proteomes" id="UP000053860"/>
    </source>
</evidence>
<evidence type="ECO:0000256" key="2">
    <source>
        <dbReference type="ARBA" id="ARBA00008017"/>
    </source>
</evidence>
<evidence type="ECO:0000256" key="7">
    <source>
        <dbReference type="ARBA" id="ARBA00023016"/>
    </source>
</evidence>
<evidence type="ECO:0000259" key="12">
    <source>
        <dbReference type="Pfam" id="PF00924"/>
    </source>
</evidence>
<keyword evidence="8 11" id="KW-0472">Membrane</keyword>
<feature type="transmembrane region" description="Helical" evidence="11">
    <location>
        <begin position="88"/>
        <end position="106"/>
    </location>
</feature>
<feature type="domain" description="Mechanosensitive ion channel MscS" evidence="12">
    <location>
        <begin position="202"/>
        <end position="270"/>
    </location>
</feature>
<dbReference type="EMBL" id="LGGN01000218">
    <property type="protein sequence ID" value="KUK76662.1"/>
    <property type="molecule type" value="Genomic_DNA"/>
</dbReference>
<dbReference type="AlphaFoldDB" id="A0A117LZV6"/>
<dbReference type="GO" id="GO:0005886">
    <property type="term" value="C:plasma membrane"/>
    <property type="evidence" value="ECO:0007669"/>
    <property type="project" value="UniProtKB-SubCell"/>
</dbReference>
<name>A0A117LZV6_9BACT</name>
<feature type="transmembrane region" description="Helical" evidence="11">
    <location>
        <begin position="36"/>
        <end position="57"/>
    </location>
</feature>
<dbReference type="PANTHER" id="PTHR30414:SF0">
    <property type="entry name" value="MINICONDUCTANCE MECHANOSENSITIVE CHANNEL YBDG"/>
    <property type="match status" value="1"/>
</dbReference>
<keyword evidence="5 11" id="KW-0812">Transmembrane</keyword>
<gene>
    <name evidence="14" type="ORF">XD92_1117</name>
</gene>
<dbReference type="InterPro" id="IPR030192">
    <property type="entry name" value="YbdG"/>
</dbReference>
<dbReference type="InterPro" id="IPR049278">
    <property type="entry name" value="MS_channel_C"/>
</dbReference>
<evidence type="ECO:0000256" key="6">
    <source>
        <dbReference type="ARBA" id="ARBA00022989"/>
    </source>
</evidence>
<feature type="domain" description="Mechanosensitive ion channel MscS C-terminal" evidence="13">
    <location>
        <begin position="345"/>
        <end position="407"/>
    </location>
</feature>
<dbReference type="InterPro" id="IPR010920">
    <property type="entry name" value="LSM_dom_sf"/>
</dbReference>
<evidence type="ECO:0000256" key="10">
    <source>
        <dbReference type="ARBA" id="ARBA00093659"/>
    </source>
</evidence>
<evidence type="ECO:0000256" key="3">
    <source>
        <dbReference type="ARBA" id="ARBA00022475"/>
    </source>
</evidence>
<dbReference type="GO" id="GO:0071470">
    <property type="term" value="P:cellular response to osmotic stress"/>
    <property type="evidence" value="ECO:0007669"/>
    <property type="project" value="InterPro"/>
</dbReference>
<comment type="caution">
    <text evidence="14">The sequence shown here is derived from an EMBL/GenBank/DDBJ whole genome shotgun (WGS) entry which is preliminary data.</text>
</comment>
<dbReference type="PATRIC" id="fig|294710.3.peg.1512"/>
<dbReference type="FunFam" id="2.30.30.60:FF:000002">
    <property type="entry name" value="Mechanosensitive ion channel family protein"/>
    <property type="match status" value="1"/>
</dbReference>
<evidence type="ECO:0000313" key="14">
    <source>
        <dbReference type="EMBL" id="KUK76662.1"/>
    </source>
</evidence>
<evidence type="ECO:0000256" key="9">
    <source>
        <dbReference type="ARBA" id="ARBA00093630"/>
    </source>
</evidence>
<evidence type="ECO:0000256" key="4">
    <source>
        <dbReference type="ARBA" id="ARBA00022519"/>
    </source>
</evidence>
<dbReference type="Gene3D" id="2.30.30.60">
    <property type="match status" value="1"/>
</dbReference>